<feature type="transmembrane region" description="Helical" evidence="2">
    <location>
        <begin position="40"/>
        <end position="56"/>
    </location>
</feature>
<organism evidence="3 4">
    <name type="scientific">Glarea lozoyensis (strain ATCC 20868 / MF5171)</name>
    <dbReference type="NCBI Taxonomy" id="1116229"/>
    <lineage>
        <taxon>Eukaryota</taxon>
        <taxon>Fungi</taxon>
        <taxon>Dikarya</taxon>
        <taxon>Ascomycota</taxon>
        <taxon>Pezizomycotina</taxon>
        <taxon>Leotiomycetes</taxon>
        <taxon>Helotiales</taxon>
        <taxon>Helotiaceae</taxon>
        <taxon>Glarea</taxon>
    </lineage>
</organism>
<dbReference type="OMA" id="WMGINSR"/>
<proteinExistence type="predicted"/>
<sequence length="253" mass="27537">MAILSKAITLPIVLTLIVPTTIFAFFTTIFAVWILLFRCIVLYIDLAVAVIPYYLLGGPPKATSQSSLSLRPHSPYTIRRRKRRTSSTSSNLSGARTPIALCHSTSDPLAALTSPSSCIGLNTSIGPSRDYEGVGGWRFDQPSEEEDALWAKINSRLELPTDHGRRHRRSLTGGNLPMPVMQSVMERGREEEKEREAVVTSNTGRVRTPPTSGTWEGANEKGVLMMVGKKRTGSTSTSGSGSSKVSGLNMKSR</sequence>
<keyword evidence="2" id="KW-0472">Membrane</keyword>
<keyword evidence="4" id="KW-1185">Reference proteome</keyword>
<dbReference type="AlphaFoldDB" id="S3DGA6"/>
<gene>
    <name evidence="3" type="ORF">GLAREA_04018</name>
</gene>
<dbReference type="GeneID" id="19463073"/>
<name>S3DGA6_GLAL2</name>
<evidence type="ECO:0000313" key="3">
    <source>
        <dbReference type="EMBL" id="EPE31051.1"/>
    </source>
</evidence>
<keyword evidence="2" id="KW-1133">Transmembrane helix</keyword>
<feature type="compositionally biased region" description="Low complexity" evidence="1">
    <location>
        <begin position="233"/>
        <end position="247"/>
    </location>
</feature>
<feature type="compositionally biased region" description="Polar residues" evidence="1">
    <location>
        <begin position="199"/>
        <end position="214"/>
    </location>
</feature>
<feature type="region of interest" description="Disordered" evidence="1">
    <location>
        <begin position="186"/>
        <end position="253"/>
    </location>
</feature>
<feature type="compositionally biased region" description="Basic and acidic residues" evidence="1">
    <location>
        <begin position="186"/>
        <end position="197"/>
    </location>
</feature>
<keyword evidence="2" id="KW-0812">Transmembrane</keyword>
<protein>
    <submittedName>
        <fullName evidence="3">Uncharacterized protein</fullName>
    </submittedName>
</protein>
<reference evidence="3 4" key="1">
    <citation type="journal article" date="2013" name="BMC Genomics">
        <title>Genomics-driven discovery of the pneumocandin biosynthetic gene cluster in the fungus Glarea lozoyensis.</title>
        <authorList>
            <person name="Chen L."/>
            <person name="Yue Q."/>
            <person name="Zhang X."/>
            <person name="Xiang M."/>
            <person name="Wang C."/>
            <person name="Li S."/>
            <person name="Che Y."/>
            <person name="Ortiz-Lopez F.J."/>
            <person name="Bills G.F."/>
            <person name="Liu X."/>
            <person name="An Z."/>
        </authorList>
    </citation>
    <scope>NUCLEOTIDE SEQUENCE [LARGE SCALE GENOMIC DNA]</scope>
    <source>
        <strain evidence="4">ATCC 20868 / MF5171</strain>
    </source>
</reference>
<evidence type="ECO:0000256" key="2">
    <source>
        <dbReference type="SAM" id="Phobius"/>
    </source>
</evidence>
<dbReference type="EMBL" id="KE145363">
    <property type="protein sequence ID" value="EPE31051.1"/>
    <property type="molecule type" value="Genomic_DNA"/>
</dbReference>
<feature type="transmembrane region" description="Helical" evidence="2">
    <location>
        <begin position="12"/>
        <end position="34"/>
    </location>
</feature>
<dbReference type="RefSeq" id="XP_008082462.1">
    <property type="nucleotide sequence ID" value="XM_008084271.1"/>
</dbReference>
<accession>S3DGA6</accession>
<dbReference type="KEGG" id="glz:GLAREA_04018"/>
<evidence type="ECO:0000256" key="1">
    <source>
        <dbReference type="SAM" id="MobiDB-lite"/>
    </source>
</evidence>
<dbReference type="HOGENOM" id="CLU_056392_1_0_1"/>
<dbReference type="Proteomes" id="UP000016922">
    <property type="component" value="Unassembled WGS sequence"/>
</dbReference>
<evidence type="ECO:0000313" key="4">
    <source>
        <dbReference type="Proteomes" id="UP000016922"/>
    </source>
</evidence>
<dbReference type="OrthoDB" id="4492972at2759"/>
<dbReference type="eggNOG" id="ENOG502SAXD">
    <property type="taxonomic scope" value="Eukaryota"/>
</dbReference>